<organism evidence="2 3">
    <name type="scientific">Streptomyces massasporeus</name>
    <dbReference type="NCBI Taxonomy" id="67324"/>
    <lineage>
        <taxon>Bacteria</taxon>
        <taxon>Bacillati</taxon>
        <taxon>Actinomycetota</taxon>
        <taxon>Actinomycetes</taxon>
        <taxon>Kitasatosporales</taxon>
        <taxon>Streptomycetaceae</taxon>
        <taxon>Streptomyces</taxon>
    </lineage>
</organism>
<accession>A0ABW6LHQ5</accession>
<evidence type="ECO:0000313" key="2">
    <source>
        <dbReference type="EMBL" id="MFE9227112.1"/>
    </source>
</evidence>
<keyword evidence="3" id="KW-1185">Reference proteome</keyword>
<name>A0ABW6LHQ5_9ACTN</name>
<feature type="region of interest" description="Disordered" evidence="1">
    <location>
        <begin position="1"/>
        <end position="40"/>
    </location>
</feature>
<sequence>MLRGLQHGRHHDGDRLAEEPDGVVLEGAQPPARMGPGLSR</sequence>
<reference evidence="2 3" key="1">
    <citation type="submission" date="2024-10" db="EMBL/GenBank/DDBJ databases">
        <title>The Natural Products Discovery Center: Release of the First 8490 Sequenced Strains for Exploring Actinobacteria Biosynthetic Diversity.</title>
        <authorList>
            <person name="Kalkreuter E."/>
            <person name="Kautsar S.A."/>
            <person name="Yang D."/>
            <person name="Bader C.D."/>
            <person name="Teijaro C.N."/>
            <person name="Fluegel L."/>
            <person name="Davis C.M."/>
            <person name="Simpson J.R."/>
            <person name="Lauterbach L."/>
            <person name="Steele A.D."/>
            <person name="Gui C."/>
            <person name="Meng S."/>
            <person name="Li G."/>
            <person name="Viehrig K."/>
            <person name="Ye F."/>
            <person name="Su P."/>
            <person name="Kiefer A.F."/>
            <person name="Nichols A."/>
            <person name="Cepeda A.J."/>
            <person name="Yan W."/>
            <person name="Fan B."/>
            <person name="Jiang Y."/>
            <person name="Adhikari A."/>
            <person name="Zheng C.-J."/>
            <person name="Schuster L."/>
            <person name="Cowan T.M."/>
            <person name="Smanski M.J."/>
            <person name="Chevrette M.G."/>
            <person name="De Carvalho L.P.S."/>
            <person name="Shen B."/>
        </authorList>
    </citation>
    <scope>NUCLEOTIDE SEQUENCE [LARGE SCALE GENOMIC DNA]</scope>
    <source>
        <strain evidence="2 3">NPDC007066</strain>
    </source>
</reference>
<dbReference type="EMBL" id="JBIAFP010000012">
    <property type="protein sequence ID" value="MFE9227112.1"/>
    <property type="molecule type" value="Genomic_DNA"/>
</dbReference>
<gene>
    <name evidence="2" type="ORF">ACFYM3_21215</name>
</gene>
<protein>
    <submittedName>
        <fullName evidence="2">Uncharacterized protein</fullName>
    </submittedName>
</protein>
<dbReference type="Proteomes" id="UP001601288">
    <property type="component" value="Unassembled WGS sequence"/>
</dbReference>
<evidence type="ECO:0000313" key="3">
    <source>
        <dbReference type="Proteomes" id="UP001601288"/>
    </source>
</evidence>
<comment type="caution">
    <text evidence="2">The sequence shown here is derived from an EMBL/GenBank/DDBJ whole genome shotgun (WGS) entry which is preliminary data.</text>
</comment>
<evidence type="ECO:0000256" key="1">
    <source>
        <dbReference type="SAM" id="MobiDB-lite"/>
    </source>
</evidence>
<dbReference type="RefSeq" id="WP_388387934.1">
    <property type="nucleotide sequence ID" value="NZ_JBIAFP010000012.1"/>
</dbReference>
<proteinExistence type="predicted"/>
<feature type="compositionally biased region" description="Basic residues" evidence="1">
    <location>
        <begin position="1"/>
        <end position="10"/>
    </location>
</feature>